<evidence type="ECO:0000313" key="7">
    <source>
        <dbReference type="EMBL" id="ARU03804.1"/>
    </source>
</evidence>
<dbReference type="GO" id="GO:0003677">
    <property type="term" value="F:DNA binding"/>
    <property type="evidence" value="ECO:0007669"/>
    <property type="project" value="InterPro"/>
</dbReference>
<dbReference type="SUPFAM" id="SSF88659">
    <property type="entry name" value="Sigma3 and sigma4 domains of RNA polymerase sigma factors"/>
    <property type="match status" value="1"/>
</dbReference>
<dbReference type="CDD" id="cd06171">
    <property type="entry name" value="Sigma70_r4"/>
    <property type="match status" value="1"/>
</dbReference>
<dbReference type="InterPro" id="IPR013249">
    <property type="entry name" value="RNA_pol_sigma70_r4_t2"/>
</dbReference>
<dbReference type="InterPro" id="IPR036388">
    <property type="entry name" value="WH-like_DNA-bd_sf"/>
</dbReference>
<comment type="similarity">
    <text evidence="1">Belongs to the sigma-70 factor family. ECF subfamily.</text>
</comment>
<evidence type="ECO:0000259" key="6">
    <source>
        <dbReference type="Pfam" id="PF08281"/>
    </source>
</evidence>
<dbReference type="PANTHER" id="PTHR43133:SF25">
    <property type="entry name" value="RNA POLYMERASE SIGMA FACTOR RFAY-RELATED"/>
    <property type="match status" value="1"/>
</dbReference>
<dbReference type="AlphaFoldDB" id="A0A1Y0EJH8"/>
<dbReference type="PANTHER" id="PTHR43133">
    <property type="entry name" value="RNA POLYMERASE ECF-TYPE SIGMA FACTO"/>
    <property type="match status" value="1"/>
</dbReference>
<dbReference type="InterPro" id="IPR039425">
    <property type="entry name" value="RNA_pol_sigma-70-like"/>
</dbReference>
<evidence type="ECO:0000256" key="2">
    <source>
        <dbReference type="ARBA" id="ARBA00023015"/>
    </source>
</evidence>
<evidence type="ECO:0000256" key="1">
    <source>
        <dbReference type="ARBA" id="ARBA00010641"/>
    </source>
</evidence>
<evidence type="ECO:0000256" key="3">
    <source>
        <dbReference type="ARBA" id="ARBA00023082"/>
    </source>
</evidence>
<feature type="domain" description="RNA polymerase sigma factor 70 region 4 type 2" evidence="6">
    <location>
        <begin position="106"/>
        <end position="158"/>
    </location>
</feature>
<dbReference type="Pfam" id="PF08281">
    <property type="entry name" value="Sigma70_r4_2"/>
    <property type="match status" value="1"/>
</dbReference>
<protein>
    <recommendedName>
        <fullName evidence="9">RNA polymerase subunit sigma-24</fullName>
    </recommendedName>
</protein>
<sequence length="177" mass="19136">MNMDIGDELVQALPRMRRYALALCRDGDVANDLVQTACERALAAGGPGDSGAPFMAWLFTILRNLWLDRLRRLQTQGVSSDIDDHAEALPGAPGEDLRVDARLRLERVQQALPQLPAAQRELLLLVCVEELSYKEAATVLGVPMGTVMSRLARARLKLAQLAGVSGDTLQQGAPHGG</sequence>
<dbReference type="GO" id="GO:0006352">
    <property type="term" value="P:DNA-templated transcription initiation"/>
    <property type="evidence" value="ECO:0007669"/>
    <property type="project" value="InterPro"/>
</dbReference>
<dbReference type="Gene3D" id="1.10.10.10">
    <property type="entry name" value="Winged helix-like DNA-binding domain superfamily/Winged helix DNA-binding domain"/>
    <property type="match status" value="1"/>
</dbReference>
<keyword evidence="8" id="KW-1185">Reference proteome</keyword>
<dbReference type="InterPro" id="IPR013325">
    <property type="entry name" value="RNA_pol_sigma_r2"/>
</dbReference>
<dbReference type="InterPro" id="IPR013324">
    <property type="entry name" value="RNA_pol_sigma_r3/r4-like"/>
</dbReference>
<name>A0A1Y0EJH8_9BURK</name>
<keyword evidence="3" id="KW-0731">Sigma factor</keyword>
<dbReference type="SUPFAM" id="SSF88946">
    <property type="entry name" value="Sigma2 domain of RNA polymerase sigma factors"/>
    <property type="match status" value="1"/>
</dbReference>
<evidence type="ECO:0000259" key="5">
    <source>
        <dbReference type="Pfam" id="PF04542"/>
    </source>
</evidence>
<dbReference type="RefSeq" id="WP_087277125.1">
    <property type="nucleotide sequence ID" value="NZ_CP021455.1"/>
</dbReference>
<dbReference type="Proteomes" id="UP000196138">
    <property type="component" value="Chromosome"/>
</dbReference>
<dbReference type="Pfam" id="PF04542">
    <property type="entry name" value="Sigma70_r2"/>
    <property type="match status" value="1"/>
</dbReference>
<feature type="domain" description="RNA polymerase sigma-70 region 2" evidence="5">
    <location>
        <begin position="11"/>
        <end position="74"/>
    </location>
</feature>
<dbReference type="InterPro" id="IPR014284">
    <property type="entry name" value="RNA_pol_sigma-70_dom"/>
</dbReference>
<organism evidence="7 8">
    <name type="scientific">Comamonas serinivorans</name>
    <dbReference type="NCBI Taxonomy" id="1082851"/>
    <lineage>
        <taxon>Bacteria</taxon>
        <taxon>Pseudomonadati</taxon>
        <taxon>Pseudomonadota</taxon>
        <taxon>Betaproteobacteria</taxon>
        <taxon>Burkholderiales</taxon>
        <taxon>Comamonadaceae</taxon>
        <taxon>Comamonas</taxon>
    </lineage>
</organism>
<evidence type="ECO:0000313" key="8">
    <source>
        <dbReference type="Proteomes" id="UP000196138"/>
    </source>
</evidence>
<evidence type="ECO:0000256" key="4">
    <source>
        <dbReference type="ARBA" id="ARBA00023163"/>
    </source>
</evidence>
<keyword evidence="4" id="KW-0804">Transcription</keyword>
<accession>A0A1Y0EJH8</accession>
<dbReference type="EMBL" id="CP021455">
    <property type="protein sequence ID" value="ARU03804.1"/>
    <property type="molecule type" value="Genomic_DNA"/>
</dbReference>
<proteinExistence type="inferred from homology"/>
<keyword evidence="2" id="KW-0805">Transcription regulation</keyword>
<dbReference type="KEGG" id="cser:CCO03_03095"/>
<dbReference type="OrthoDB" id="9797134at2"/>
<reference evidence="7 8" key="1">
    <citation type="submission" date="2017-05" db="EMBL/GenBank/DDBJ databases">
        <authorList>
            <person name="Song R."/>
            <person name="Chenine A.L."/>
            <person name="Ruprecht R.M."/>
        </authorList>
    </citation>
    <scope>NUCLEOTIDE SEQUENCE [LARGE SCALE GENOMIC DNA]</scope>
    <source>
        <strain evidence="7 8">DSM 26136</strain>
    </source>
</reference>
<dbReference type="GO" id="GO:0016987">
    <property type="term" value="F:sigma factor activity"/>
    <property type="evidence" value="ECO:0007669"/>
    <property type="project" value="UniProtKB-KW"/>
</dbReference>
<dbReference type="NCBIfam" id="TIGR02937">
    <property type="entry name" value="sigma70-ECF"/>
    <property type="match status" value="1"/>
</dbReference>
<gene>
    <name evidence="7" type="ORF">CCO03_03095</name>
</gene>
<dbReference type="Gene3D" id="1.10.1740.10">
    <property type="match status" value="1"/>
</dbReference>
<evidence type="ECO:0008006" key="9">
    <source>
        <dbReference type="Google" id="ProtNLM"/>
    </source>
</evidence>
<dbReference type="InterPro" id="IPR007627">
    <property type="entry name" value="RNA_pol_sigma70_r2"/>
</dbReference>